<name>A0A8S9Q4V0_BRACR</name>
<dbReference type="EMBL" id="QGKX02001347">
    <property type="protein sequence ID" value="KAF3525672.1"/>
    <property type="molecule type" value="Genomic_DNA"/>
</dbReference>
<gene>
    <name evidence="1" type="ORF">F2Q69_00047211</name>
</gene>
<reference evidence="1" key="1">
    <citation type="submission" date="2019-12" db="EMBL/GenBank/DDBJ databases">
        <title>Genome sequencing and annotation of Brassica cretica.</title>
        <authorList>
            <person name="Studholme D.J."/>
            <person name="Sarris P."/>
        </authorList>
    </citation>
    <scope>NUCLEOTIDE SEQUENCE</scope>
    <source>
        <strain evidence="1">PFS-109/04</strain>
        <tissue evidence="1">Leaf</tissue>
    </source>
</reference>
<evidence type="ECO:0000313" key="1">
    <source>
        <dbReference type="EMBL" id="KAF3525672.1"/>
    </source>
</evidence>
<accession>A0A8S9Q4V0</accession>
<dbReference type="Proteomes" id="UP000712600">
    <property type="component" value="Unassembled WGS sequence"/>
</dbReference>
<comment type="caution">
    <text evidence="1">The sequence shown here is derived from an EMBL/GenBank/DDBJ whole genome shotgun (WGS) entry which is preliminary data.</text>
</comment>
<sequence>MCGYTRPASSKITSVSSPASSAVTLVGSLGELDLIPACPTYFDSRIVCIAVISDLRDHILLVSF</sequence>
<organism evidence="1 2">
    <name type="scientific">Brassica cretica</name>
    <name type="common">Mustard</name>
    <dbReference type="NCBI Taxonomy" id="69181"/>
    <lineage>
        <taxon>Eukaryota</taxon>
        <taxon>Viridiplantae</taxon>
        <taxon>Streptophyta</taxon>
        <taxon>Embryophyta</taxon>
        <taxon>Tracheophyta</taxon>
        <taxon>Spermatophyta</taxon>
        <taxon>Magnoliopsida</taxon>
        <taxon>eudicotyledons</taxon>
        <taxon>Gunneridae</taxon>
        <taxon>Pentapetalae</taxon>
        <taxon>rosids</taxon>
        <taxon>malvids</taxon>
        <taxon>Brassicales</taxon>
        <taxon>Brassicaceae</taxon>
        <taxon>Brassiceae</taxon>
        <taxon>Brassica</taxon>
    </lineage>
</organism>
<proteinExistence type="predicted"/>
<evidence type="ECO:0000313" key="2">
    <source>
        <dbReference type="Proteomes" id="UP000712600"/>
    </source>
</evidence>
<dbReference type="AlphaFoldDB" id="A0A8S9Q4V0"/>
<protein>
    <submittedName>
        <fullName evidence="1">Uncharacterized protein</fullName>
    </submittedName>
</protein>